<gene>
    <name evidence="2" type="ORF">DFH07DRAFT_1008678</name>
</gene>
<evidence type="ECO:0000313" key="2">
    <source>
        <dbReference type="EMBL" id="KAJ7768054.1"/>
    </source>
</evidence>
<organism evidence="2 3">
    <name type="scientific">Mycena maculata</name>
    <dbReference type="NCBI Taxonomy" id="230809"/>
    <lineage>
        <taxon>Eukaryota</taxon>
        <taxon>Fungi</taxon>
        <taxon>Dikarya</taxon>
        <taxon>Basidiomycota</taxon>
        <taxon>Agaricomycotina</taxon>
        <taxon>Agaricomycetes</taxon>
        <taxon>Agaricomycetidae</taxon>
        <taxon>Agaricales</taxon>
        <taxon>Marasmiineae</taxon>
        <taxon>Mycenaceae</taxon>
        <taxon>Mycena</taxon>
    </lineage>
</organism>
<dbReference type="Proteomes" id="UP001215280">
    <property type="component" value="Unassembled WGS sequence"/>
</dbReference>
<evidence type="ECO:0000313" key="3">
    <source>
        <dbReference type="Proteomes" id="UP001215280"/>
    </source>
</evidence>
<feature type="compositionally biased region" description="Basic and acidic residues" evidence="1">
    <location>
        <begin position="270"/>
        <end position="288"/>
    </location>
</feature>
<proteinExistence type="predicted"/>
<feature type="compositionally biased region" description="Polar residues" evidence="1">
    <location>
        <begin position="302"/>
        <end position="315"/>
    </location>
</feature>
<protein>
    <submittedName>
        <fullName evidence="2">Uncharacterized protein</fullName>
    </submittedName>
</protein>
<keyword evidence="3" id="KW-1185">Reference proteome</keyword>
<evidence type="ECO:0000256" key="1">
    <source>
        <dbReference type="SAM" id="MobiDB-lite"/>
    </source>
</evidence>
<accession>A0AAD7NN28</accession>
<feature type="compositionally biased region" description="Basic and acidic residues" evidence="1">
    <location>
        <begin position="187"/>
        <end position="196"/>
    </location>
</feature>
<feature type="compositionally biased region" description="Basic and acidic residues" evidence="1">
    <location>
        <begin position="203"/>
        <end position="229"/>
    </location>
</feature>
<reference evidence="2" key="1">
    <citation type="submission" date="2023-03" db="EMBL/GenBank/DDBJ databases">
        <title>Massive genome expansion in bonnet fungi (Mycena s.s.) driven by repeated elements and novel gene families across ecological guilds.</title>
        <authorList>
            <consortium name="Lawrence Berkeley National Laboratory"/>
            <person name="Harder C.B."/>
            <person name="Miyauchi S."/>
            <person name="Viragh M."/>
            <person name="Kuo A."/>
            <person name="Thoen E."/>
            <person name="Andreopoulos B."/>
            <person name="Lu D."/>
            <person name="Skrede I."/>
            <person name="Drula E."/>
            <person name="Henrissat B."/>
            <person name="Morin E."/>
            <person name="Kohler A."/>
            <person name="Barry K."/>
            <person name="LaButti K."/>
            <person name="Morin E."/>
            <person name="Salamov A."/>
            <person name="Lipzen A."/>
            <person name="Mereny Z."/>
            <person name="Hegedus B."/>
            <person name="Baldrian P."/>
            <person name="Stursova M."/>
            <person name="Weitz H."/>
            <person name="Taylor A."/>
            <person name="Grigoriev I.V."/>
            <person name="Nagy L.G."/>
            <person name="Martin F."/>
            <person name="Kauserud H."/>
        </authorList>
    </citation>
    <scope>NUCLEOTIDE SEQUENCE</scope>
    <source>
        <strain evidence="2">CBHHK188m</strain>
    </source>
</reference>
<feature type="compositionally biased region" description="Basic and acidic residues" evidence="1">
    <location>
        <begin position="350"/>
        <end position="360"/>
    </location>
</feature>
<sequence>MSVTICYAAYTTLASAIPEIFHYIPNPMQISVPPSSSGSVSSSTTLATNSLGFDPFGLLASENFPEICYWTRKNFSGNDVTEFDDDTERVGKLGFIEHITGVRFTAEELKSVRKHTYESFAGLLEDGIAPQKWSQASSTATQRVRKDIITKHPEISLCTNNWKVDALITETYGQWTTRRKPQIAESSKPRQQEPKSKSKRKHDGSTEEKEGERKRAKRDSKSHDLVVKNKEKKKHRRRDLTIDDADINDINSTHADSAIDSTPDHDDDDSPHTDHDDDSAHADPDDVNHSVLNPLHDLHSSLHASANPSPNNSDHPLSARGSPGRQPEHAVAAVAARPKKITLSNPLVKAKSDSKGKGREIPTTADVTKAPVPSNIPSSAAAPSTESGSPTTIPSASTSNTTPSSSKSTPLITLIPITPAPGPPSASNTNTVVNDSAAEPKKKGKPYKPGAPDTAWNLWAREHMKSHPTATGEELHAIWDGMDKKKCKADARAIKEKRNSELEARAASGQVGGATSQG</sequence>
<feature type="compositionally biased region" description="Low complexity" evidence="1">
    <location>
        <begin position="370"/>
        <end position="417"/>
    </location>
</feature>
<dbReference type="EMBL" id="JARJLG010000028">
    <property type="protein sequence ID" value="KAJ7768054.1"/>
    <property type="molecule type" value="Genomic_DNA"/>
</dbReference>
<feature type="region of interest" description="Disordered" evidence="1">
    <location>
        <begin position="175"/>
        <end position="454"/>
    </location>
</feature>
<dbReference type="AlphaFoldDB" id="A0AAD7NN28"/>
<comment type="caution">
    <text evidence="2">The sequence shown here is derived from an EMBL/GenBank/DDBJ whole genome shotgun (WGS) entry which is preliminary data.</text>
</comment>
<feature type="region of interest" description="Disordered" evidence="1">
    <location>
        <begin position="497"/>
        <end position="518"/>
    </location>
</feature>
<name>A0AAD7NN28_9AGAR</name>